<reference evidence="2" key="1">
    <citation type="submission" date="2018-07" db="EMBL/GenBank/DDBJ databases">
        <authorList>
            <consortium name="PulseNet: The National Subtyping Network for Foodborne Disease Surveillance"/>
            <person name="Tarr C.L."/>
            <person name="Trees E."/>
            <person name="Katz L.S."/>
            <person name="Carleton-Romer H.A."/>
            <person name="Stroika S."/>
            <person name="Kucerova Z."/>
            <person name="Roache K.F."/>
            <person name="Sabol A.L."/>
            <person name="Besser J."/>
            <person name="Gerner-Smidt P."/>
        </authorList>
    </citation>
    <scope>NUCLEOTIDE SEQUENCE</scope>
    <source>
        <strain evidence="2">PNUSAS011535</strain>
    </source>
</reference>
<dbReference type="CDD" id="cd00519">
    <property type="entry name" value="Lipase_3"/>
    <property type="match status" value="1"/>
</dbReference>
<dbReference type="InterPro" id="IPR029058">
    <property type="entry name" value="AB_hydrolase_fold"/>
</dbReference>
<dbReference type="Gene3D" id="3.40.50.1820">
    <property type="entry name" value="alpha/beta hydrolase"/>
    <property type="match status" value="1"/>
</dbReference>
<accession>A0A5U7HNJ3</accession>
<dbReference type="InterPro" id="IPR051218">
    <property type="entry name" value="Sec_MonoDiacylglyc_Lipase"/>
</dbReference>
<name>A0A5U7HNJ3_SALER</name>
<evidence type="ECO:0000259" key="1">
    <source>
        <dbReference type="Pfam" id="PF01764"/>
    </source>
</evidence>
<dbReference type="InterPro" id="IPR002921">
    <property type="entry name" value="Fungal_lipase-type"/>
</dbReference>
<evidence type="ECO:0000313" key="2">
    <source>
        <dbReference type="EMBL" id="EBR3635723.1"/>
    </source>
</evidence>
<feature type="domain" description="Fungal lipase-type" evidence="1">
    <location>
        <begin position="91"/>
        <end position="226"/>
    </location>
</feature>
<organism evidence="2">
    <name type="scientific">Salmonella enterica</name>
    <name type="common">Salmonella choleraesuis</name>
    <dbReference type="NCBI Taxonomy" id="28901"/>
    <lineage>
        <taxon>Bacteria</taxon>
        <taxon>Pseudomonadati</taxon>
        <taxon>Pseudomonadota</taxon>
        <taxon>Gammaproteobacteria</taxon>
        <taxon>Enterobacterales</taxon>
        <taxon>Enterobacteriaceae</taxon>
        <taxon>Salmonella</taxon>
    </lineage>
</organism>
<dbReference type="AlphaFoldDB" id="A0A5U7HNJ3"/>
<gene>
    <name evidence="2" type="ORF">B7823_22005</name>
</gene>
<dbReference type="PANTHER" id="PTHR45856:SF11">
    <property type="entry name" value="FUNGAL LIPASE-LIKE DOMAIN-CONTAINING PROTEIN"/>
    <property type="match status" value="1"/>
</dbReference>
<comment type="caution">
    <text evidence="2">The sequence shown here is derived from an EMBL/GenBank/DDBJ whole genome shotgun (WGS) entry which is preliminary data.</text>
</comment>
<dbReference type="SUPFAM" id="SSF53474">
    <property type="entry name" value="alpha/beta-Hydrolases"/>
    <property type="match status" value="1"/>
</dbReference>
<dbReference type="GO" id="GO:0006629">
    <property type="term" value="P:lipid metabolic process"/>
    <property type="evidence" value="ECO:0007669"/>
    <property type="project" value="InterPro"/>
</dbReference>
<dbReference type="EMBL" id="AAGSAC010000098">
    <property type="protein sequence ID" value="EBR3635723.1"/>
    <property type="molecule type" value="Genomic_DNA"/>
</dbReference>
<proteinExistence type="predicted"/>
<dbReference type="Pfam" id="PF01764">
    <property type="entry name" value="Lipase_3"/>
    <property type="match status" value="1"/>
</dbReference>
<sequence>MFSDARAARLVALVMYAWDMCDRDLHCLSPVPDPRIIAAGWEVTAYITGGDKLIRSGNGTRRKVLDVCPQSDDRVCYGYLVKYREGEYIAVVRGTDGAEEWLDDFYFIPRKAGSPLQGLVDGGFYGIYSSLRLNTPDGVCRSLAAGTARTVATAAVTVPGHSLGAALATYLTAELVALLPASQVSACLFASPKPGDGDFASYFRHSVPHYQSFSYQNDIVPLTPPLGYSPLPDGTVLLPGMSDLTIASTPDCCHHLISYIALLDADFYRQLITMSDMTIDDKSCAVCVSDKHVFQEGESHV</sequence>
<dbReference type="PANTHER" id="PTHR45856">
    <property type="entry name" value="ALPHA/BETA-HYDROLASES SUPERFAMILY PROTEIN"/>
    <property type="match status" value="1"/>
</dbReference>
<protein>
    <submittedName>
        <fullName evidence="2">Lipase family protein</fullName>
    </submittedName>
</protein>